<dbReference type="InterPro" id="IPR036259">
    <property type="entry name" value="MFS_trans_sf"/>
</dbReference>
<protein>
    <recommendedName>
        <fullName evidence="3">Major facilitator superfamily (MFS) profile domain-containing protein</fullName>
    </recommendedName>
</protein>
<organism evidence="1 2">
    <name type="scientific">Streptomyces hirsutus</name>
    <dbReference type="NCBI Taxonomy" id="35620"/>
    <lineage>
        <taxon>Bacteria</taxon>
        <taxon>Bacillati</taxon>
        <taxon>Actinomycetota</taxon>
        <taxon>Actinomycetes</taxon>
        <taxon>Kitasatosporales</taxon>
        <taxon>Streptomycetaceae</taxon>
        <taxon>Streptomyces</taxon>
    </lineage>
</organism>
<proteinExistence type="predicted"/>
<accession>A0ABZ1GU40</accession>
<gene>
    <name evidence="1" type="ORF">OIE73_29275</name>
</gene>
<dbReference type="SUPFAM" id="SSF103473">
    <property type="entry name" value="MFS general substrate transporter"/>
    <property type="match status" value="1"/>
</dbReference>
<evidence type="ECO:0008006" key="3">
    <source>
        <dbReference type="Google" id="ProtNLM"/>
    </source>
</evidence>
<dbReference type="EMBL" id="CP109134">
    <property type="protein sequence ID" value="WSD09440.1"/>
    <property type="molecule type" value="Genomic_DNA"/>
</dbReference>
<dbReference type="RefSeq" id="WP_326755202.1">
    <property type="nucleotide sequence ID" value="NZ_CP109134.1"/>
</dbReference>
<dbReference type="Proteomes" id="UP001335325">
    <property type="component" value="Chromosome"/>
</dbReference>
<keyword evidence="2" id="KW-1185">Reference proteome</keyword>
<evidence type="ECO:0000313" key="2">
    <source>
        <dbReference type="Proteomes" id="UP001335325"/>
    </source>
</evidence>
<name>A0ABZ1GU40_9ACTN</name>
<dbReference type="GeneID" id="91546751"/>
<evidence type="ECO:0000313" key="1">
    <source>
        <dbReference type="EMBL" id="WSD09440.1"/>
    </source>
</evidence>
<reference evidence="1 2" key="1">
    <citation type="submission" date="2022-10" db="EMBL/GenBank/DDBJ databases">
        <title>The complete genomes of actinobacterial strains from the NBC collection.</title>
        <authorList>
            <person name="Joergensen T.S."/>
            <person name="Alvarez Arevalo M."/>
            <person name="Sterndorff E.B."/>
            <person name="Faurdal D."/>
            <person name="Vuksanovic O."/>
            <person name="Mourched A.-S."/>
            <person name="Charusanti P."/>
            <person name="Shaw S."/>
            <person name="Blin K."/>
            <person name="Weber T."/>
        </authorList>
    </citation>
    <scope>NUCLEOTIDE SEQUENCE [LARGE SCALE GENOMIC DNA]</scope>
    <source>
        <strain evidence="1 2">NBC 01753</strain>
    </source>
</reference>
<sequence>MWAVPFLMVPVGPAGPLVMLPVTTLLLGAAPDHRTGVASGVFNISRQVGGVLILAVFEAPLAQQPGS</sequence>